<dbReference type="AlphaFoldDB" id="A0AAD8EWL0"/>
<protein>
    <submittedName>
        <fullName evidence="2">Uncharacterized protein</fullName>
    </submittedName>
</protein>
<accession>A0AAD8EWL0</accession>
<keyword evidence="1" id="KW-0732">Signal</keyword>
<organism evidence="2 3">
    <name type="scientific">Biomphalaria pfeifferi</name>
    <name type="common">Bloodfluke planorb</name>
    <name type="synonym">Freshwater snail</name>
    <dbReference type="NCBI Taxonomy" id="112525"/>
    <lineage>
        <taxon>Eukaryota</taxon>
        <taxon>Metazoa</taxon>
        <taxon>Spiralia</taxon>
        <taxon>Lophotrochozoa</taxon>
        <taxon>Mollusca</taxon>
        <taxon>Gastropoda</taxon>
        <taxon>Heterobranchia</taxon>
        <taxon>Euthyneura</taxon>
        <taxon>Panpulmonata</taxon>
        <taxon>Hygrophila</taxon>
        <taxon>Lymnaeoidea</taxon>
        <taxon>Planorbidae</taxon>
        <taxon>Biomphalaria</taxon>
    </lineage>
</organism>
<feature type="chain" id="PRO_5041973644" evidence="1">
    <location>
        <begin position="18"/>
        <end position="59"/>
    </location>
</feature>
<comment type="caution">
    <text evidence="2">The sequence shown here is derived from an EMBL/GenBank/DDBJ whole genome shotgun (WGS) entry which is preliminary data.</text>
</comment>
<dbReference type="Proteomes" id="UP001233172">
    <property type="component" value="Unassembled WGS sequence"/>
</dbReference>
<keyword evidence="3" id="KW-1185">Reference proteome</keyword>
<proteinExistence type="predicted"/>
<dbReference type="EMBL" id="JASAOG010000261">
    <property type="protein sequence ID" value="KAK0041796.1"/>
    <property type="molecule type" value="Genomic_DNA"/>
</dbReference>
<reference evidence="2" key="2">
    <citation type="submission" date="2023-04" db="EMBL/GenBank/DDBJ databases">
        <authorList>
            <person name="Bu L."/>
            <person name="Lu L."/>
            <person name="Laidemitt M.R."/>
            <person name="Zhang S.M."/>
            <person name="Mutuku M."/>
            <person name="Mkoji G."/>
            <person name="Steinauer M."/>
            <person name="Loker E.S."/>
        </authorList>
    </citation>
    <scope>NUCLEOTIDE SEQUENCE</scope>
    <source>
        <strain evidence="2">KasaAsao</strain>
        <tissue evidence="2">Whole Snail</tissue>
    </source>
</reference>
<feature type="non-terminal residue" evidence="2">
    <location>
        <position position="1"/>
    </location>
</feature>
<gene>
    <name evidence="2" type="ORF">Bpfe_028783</name>
</gene>
<name>A0AAD8EWL0_BIOPF</name>
<reference evidence="2" key="1">
    <citation type="journal article" date="2023" name="PLoS Negl. Trop. Dis.">
        <title>A genome sequence for Biomphalaria pfeifferi, the major vector snail for the human-infecting parasite Schistosoma mansoni.</title>
        <authorList>
            <person name="Bu L."/>
            <person name="Lu L."/>
            <person name="Laidemitt M.R."/>
            <person name="Zhang S.M."/>
            <person name="Mutuku M."/>
            <person name="Mkoji G."/>
            <person name="Steinauer M."/>
            <person name="Loker E.S."/>
        </authorList>
    </citation>
    <scope>NUCLEOTIDE SEQUENCE</scope>
    <source>
        <strain evidence="2">KasaAsao</strain>
    </source>
</reference>
<feature type="signal peptide" evidence="1">
    <location>
        <begin position="1"/>
        <end position="17"/>
    </location>
</feature>
<sequence length="59" mass="6422">LLTSALNMIAMAGALLSQRLCKDAKIPKGRTGASKREGERESWRVLCMLSDPLCMLSAK</sequence>
<evidence type="ECO:0000313" key="3">
    <source>
        <dbReference type="Proteomes" id="UP001233172"/>
    </source>
</evidence>
<evidence type="ECO:0000256" key="1">
    <source>
        <dbReference type="SAM" id="SignalP"/>
    </source>
</evidence>
<evidence type="ECO:0000313" key="2">
    <source>
        <dbReference type="EMBL" id="KAK0041796.1"/>
    </source>
</evidence>